<feature type="region of interest" description="Disordered" evidence="1">
    <location>
        <begin position="631"/>
        <end position="683"/>
    </location>
</feature>
<accession>A0A1Y2CYC5</accession>
<protein>
    <submittedName>
        <fullName evidence="2">Uncharacterized protein</fullName>
    </submittedName>
</protein>
<proteinExistence type="predicted"/>
<dbReference type="EMBL" id="MCGO01000004">
    <property type="protein sequence ID" value="ORY52020.1"/>
    <property type="molecule type" value="Genomic_DNA"/>
</dbReference>
<feature type="compositionally biased region" description="Polar residues" evidence="1">
    <location>
        <begin position="1383"/>
        <end position="1392"/>
    </location>
</feature>
<feature type="compositionally biased region" description="Acidic residues" evidence="1">
    <location>
        <begin position="1354"/>
        <end position="1382"/>
    </location>
</feature>
<feature type="region of interest" description="Disordered" evidence="1">
    <location>
        <begin position="1346"/>
        <end position="1395"/>
    </location>
</feature>
<keyword evidence="3" id="KW-1185">Reference proteome</keyword>
<feature type="region of interest" description="Disordered" evidence="1">
    <location>
        <begin position="1294"/>
        <end position="1334"/>
    </location>
</feature>
<dbReference type="Proteomes" id="UP000193642">
    <property type="component" value="Unassembled WGS sequence"/>
</dbReference>
<organism evidence="2 3">
    <name type="scientific">Rhizoclosmatium globosum</name>
    <dbReference type="NCBI Taxonomy" id="329046"/>
    <lineage>
        <taxon>Eukaryota</taxon>
        <taxon>Fungi</taxon>
        <taxon>Fungi incertae sedis</taxon>
        <taxon>Chytridiomycota</taxon>
        <taxon>Chytridiomycota incertae sedis</taxon>
        <taxon>Chytridiomycetes</taxon>
        <taxon>Chytridiales</taxon>
        <taxon>Chytriomycetaceae</taxon>
        <taxon>Rhizoclosmatium</taxon>
    </lineage>
</organism>
<feature type="compositionally biased region" description="Low complexity" evidence="1">
    <location>
        <begin position="638"/>
        <end position="654"/>
    </location>
</feature>
<comment type="caution">
    <text evidence="2">The sequence shown here is derived from an EMBL/GenBank/DDBJ whole genome shotgun (WGS) entry which is preliminary data.</text>
</comment>
<gene>
    <name evidence="2" type="ORF">BCR33DRAFT_845999</name>
</gene>
<sequence length="1426" mass="155610">MKTNTETASHQNDDAGATIELCRVEAHSRESEGVVVATDPSSPQPSTPLLVPRVTDFAPTATVNTNSSAQIIFATPAGAISFPLAEAVGSRLPLELVESCLSFKNNHDQHPSRSEFNSINESQDNQCLNTAETHPSTSAYFLAACPQNFKTIDIPENEMNLVCKEASACLINQLPCCSSLAEENFVCPDEVKPLENPGHESTINPLGVQELSKPIMLLSPLAQQFSSNLEWAAESLSEIGLQTTLNDVPLDQTELGIDVPQIALSNCTNNVLETFQGDHVCQSDSLEESDENLVSHTESNSICLKNGNSEIFDPSVVGDDGGKSADIGCYAEIKETAHTELYPDSVVWNIAFGTIIEELTAPFIQCNNEEQPAIYDYKAVQIVADVKPEYSDANTKLNTFATSMELTENASSLTLGELNVETIGDLGTDLFKLKSVEDCTLEEAIEAPNIINHSVAIVSLDEATLREMLPSENLTVEVLETTLSYTDATTKSPKPAPNNAVYEASVYPAEPSEVFVSSTDSNITYSNASNKRFEAAVINDTEFSTLDSSHVDAKEMSLEYHGEKIVRVSHQSNFCVSELMADFTAEECSYGEDKNPAVARRETVLTEEVRYDDTQVISTDFLLHENRLESDNHNEVRGSSNSTTTGTEGVTTNELVLNSSDTFTKNGEQSSATSPDVVSPRINSNQMEEPDFLDLVTDSESQDQGANERTTFVTFTCAPTPSNATLEPVFVSEPVLAGVEGFVTKARDEVMNDGDENTDIDKNMGMENIQVPNDGDGAVESISLKRNNTVVVSVGSCLECYEPLPQDLSIAADFSQVNCPPFLAVFPYNLATTSDTSDENDTLKVCMKFLESAAANEENDNEGKNSRVSSLDSNSAVISRFEGEAGSEPAIVNSPGIGRVDDLLQEEAARIKTCTGYFIDSDLDQTCMANVIVADIVNQNVTEEICIEENNSKSNSTFDCQNTVESHINDARITQKSQDNCIPRSSGNVEESEGIFEINNVDIDDLENEMSPNQNFSPGLMLLPESNFGEVSGRKPVPSANTTKEFGVIKNLLIPSDYIVSVVSNKSQIANTDIPASIRTVFKKPFKTPFKSPSQLKPIGPPLRQSVSLQPHNTLPPVSPAPSPIISSPTVRKFRFKPPSQVPKFSEAKLTFPAGQGPLLHLLSNASAVMSSSHNYPPLDPSAFDLTPAMFQRLIQSDVSLQHLVYTRLELERTLKILTDDQETITKAERLTENNEGDHIKELLIKWQAACRTGIVEMRDLVGVRLFDFSNNKGEGNDQNGLSQGYGRLVGVRKRQHHGDSGIPKKKKAKMEKPIAKINDDEEEDDDEDEDGAGWCAFVKGLGGEVMESSEPNDHDDDDGTSDDDNNDEEEIDEVEVNEDESASASTVQNSYREGEMWSLKDLAMKIGIDLVRLGGYDGENDCFFE</sequence>
<dbReference type="OrthoDB" id="2163648at2759"/>
<feature type="compositionally biased region" description="Polar residues" evidence="1">
    <location>
        <begin position="655"/>
        <end position="683"/>
    </location>
</feature>
<evidence type="ECO:0000313" key="3">
    <source>
        <dbReference type="Proteomes" id="UP000193642"/>
    </source>
</evidence>
<evidence type="ECO:0000256" key="1">
    <source>
        <dbReference type="SAM" id="MobiDB-lite"/>
    </source>
</evidence>
<evidence type="ECO:0000313" key="2">
    <source>
        <dbReference type="EMBL" id="ORY52020.1"/>
    </source>
</evidence>
<feature type="compositionally biased region" description="Acidic residues" evidence="1">
    <location>
        <begin position="1320"/>
        <end position="1332"/>
    </location>
</feature>
<reference evidence="2 3" key="1">
    <citation type="submission" date="2016-07" db="EMBL/GenBank/DDBJ databases">
        <title>Pervasive Adenine N6-methylation of Active Genes in Fungi.</title>
        <authorList>
            <consortium name="DOE Joint Genome Institute"/>
            <person name="Mondo S.J."/>
            <person name="Dannebaum R.O."/>
            <person name="Kuo R.C."/>
            <person name="Labutti K."/>
            <person name="Haridas S."/>
            <person name="Kuo A."/>
            <person name="Salamov A."/>
            <person name="Ahrendt S.R."/>
            <person name="Lipzen A."/>
            <person name="Sullivan W."/>
            <person name="Andreopoulos W.B."/>
            <person name="Clum A."/>
            <person name="Lindquist E."/>
            <person name="Daum C."/>
            <person name="Ramamoorthy G.K."/>
            <person name="Gryganskyi A."/>
            <person name="Culley D."/>
            <person name="Magnuson J.K."/>
            <person name="James T.Y."/>
            <person name="O'Malley M.A."/>
            <person name="Stajich J.E."/>
            <person name="Spatafora J.W."/>
            <person name="Visel A."/>
            <person name="Grigoriev I.V."/>
        </authorList>
    </citation>
    <scope>NUCLEOTIDE SEQUENCE [LARGE SCALE GENOMIC DNA]</scope>
    <source>
        <strain evidence="2 3">JEL800</strain>
    </source>
</reference>
<name>A0A1Y2CYC5_9FUNG</name>